<name>A0A495W4D5_9PSEU</name>
<organism evidence="2 3">
    <name type="scientific">Saccharothrix australiensis</name>
    <dbReference type="NCBI Taxonomy" id="2072"/>
    <lineage>
        <taxon>Bacteria</taxon>
        <taxon>Bacillati</taxon>
        <taxon>Actinomycetota</taxon>
        <taxon>Actinomycetes</taxon>
        <taxon>Pseudonocardiales</taxon>
        <taxon>Pseudonocardiaceae</taxon>
        <taxon>Saccharothrix</taxon>
    </lineage>
</organism>
<dbReference type="EMBL" id="RBXO01000001">
    <property type="protein sequence ID" value="RKT56526.1"/>
    <property type="molecule type" value="Genomic_DNA"/>
</dbReference>
<dbReference type="Proteomes" id="UP000282084">
    <property type="component" value="Unassembled WGS sequence"/>
</dbReference>
<evidence type="ECO:0000259" key="1">
    <source>
        <dbReference type="Pfam" id="PF13349"/>
    </source>
</evidence>
<proteinExistence type="predicted"/>
<dbReference type="Pfam" id="PF13349">
    <property type="entry name" value="DUF4097"/>
    <property type="match status" value="1"/>
</dbReference>
<sequence length="288" mass="29934">MPTFATPTPIAVTLDLSMGHTRLVAGDRADTVVDVRPGNPSRAGDVKAAEQTRVEYRDGHLLVKMAKVRGLFNRGGSIELEIALPAGSSVRGETALGGFQSVGRYDEVRLKSAAGDIELDTASTAHLRTSMGNLTVTHTTGHADVLTGSGTLTVERVDGDAEVHNSNGLIRVGRVAGTLRARTANGDIEVHSALADVTAKTACGSVRVDEVVRGTTVLETAAGRLEVGIRDGSAAWLDLHSTVGTVRNTLESATGPDAAADTVEVRARTGIGDIVVRRATTTTGRNAP</sequence>
<dbReference type="AlphaFoldDB" id="A0A495W4D5"/>
<comment type="caution">
    <text evidence="2">The sequence shown here is derived from an EMBL/GenBank/DDBJ whole genome shotgun (WGS) entry which is preliminary data.</text>
</comment>
<dbReference type="RefSeq" id="WP_121008074.1">
    <property type="nucleotide sequence ID" value="NZ_RBXO01000001.1"/>
</dbReference>
<accession>A0A495W4D5</accession>
<protein>
    <submittedName>
        <fullName evidence="2">Putative adhesin</fullName>
    </submittedName>
</protein>
<feature type="domain" description="DUF4097" evidence="1">
    <location>
        <begin position="74"/>
        <end position="209"/>
    </location>
</feature>
<keyword evidence="3" id="KW-1185">Reference proteome</keyword>
<dbReference type="InterPro" id="IPR025164">
    <property type="entry name" value="Toastrack_DUF4097"/>
</dbReference>
<evidence type="ECO:0000313" key="2">
    <source>
        <dbReference type="EMBL" id="RKT56526.1"/>
    </source>
</evidence>
<reference evidence="2 3" key="1">
    <citation type="submission" date="2018-10" db="EMBL/GenBank/DDBJ databases">
        <title>Sequencing the genomes of 1000 actinobacteria strains.</title>
        <authorList>
            <person name="Klenk H.-P."/>
        </authorList>
    </citation>
    <scope>NUCLEOTIDE SEQUENCE [LARGE SCALE GENOMIC DNA]</scope>
    <source>
        <strain evidence="2 3">DSM 43800</strain>
    </source>
</reference>
<gene>
    <name evidence="2" type="ORF">C8E97_5225</name>
</gene>
<dbReference type="OrthoDB" id="3252095at2"/>
<evidence type="ECO:0000313" key="3">
    <source>
        <dbReference type="Proteomes" id="UP000282084"/>
    </source>
</evidence>